<gene>
    <name evidence="1" type="ORF">JR316_004143</name>
</gene>
<accession>A0A8H8CPG1</accession>
<dbReference type="AlphaFoldDB" id="A0A8H8CPG1"/>
<comment type="caution">
    <text evidence="1">The sequence shown here is derived from an EMBL/GenBank/DDBJ whole genome shotgun (WGS) entry which is preliminary data.</text>
</comment>
<name>A0A8H8CPG1_PSICU</name>
<dbReference type="EMBL" id="JAFIQS010000003">
    <property type="protein sequence ID" value="KAG5172054.1"/>
    <property type="molecule type" value="Genomic_DNA"/>
</dbReference>
<evidence type="ECO:0000313" key="1">
    <source>
        <dbReference type="EMBL" id="KAG5172054.1"/>
    </source>
</evidence>
<sequence>MADRTRTRVGIMVVGPEIAENPGFPDISSCTNTTHNVWAMSVDMPDSTMIEISGRSLYEPIVGGPSRDWERWRRTIFNTSSDVTAALTQREMEKDARASLNHHEGTRAPVSLGPKTRYWIVVVIARTDK</sequence>
<organism evidence="1">
    <name type="scientific">Psilocybe cubensis</name>
    <name type="common">Psychedelic mushroom</name>
    <name type="synonym">Stropharia cubensis</name>
    <dbReference type="NCBI Taxonomy" id="181762"/>
    <lineage>
        <taxon>Eukaryota</taxon>
        <taxon>Fungi</taxon>
        <taxon>Dikarya</taxon>
        <taxon>Basidiomycota</taxon>
        <taxon>Agaricomycotina</taxon>
        <taxon>Agaricomycetes</taxon>
        <taxon>Agaricomycetidae</taxon>
        <taxon>Agaricales</taxon>
        <taxon>Agaricineae</taxon>
        <taxon>Strophariaceae</taxon>
        <taxon>Psilocybe</taxon>
    </lineage>
</organism>
<reference evidence="1" key="1">
    <citation type="submission" date="2021-02" db="EMBL/GenBank/DDBJ databases">
        <title>Psilocybe cubensis genome.</title>
        <authorList>
            <person name="Mckernan K.J."/>
            <person name="Crawford S."/>
            <person name="Trippe A."/>
            <person name="Kane L.T."/>
            <person name="Mclaughlin S."/>
        </authorList>
    </citation>
    <scope>NUCLEOTIDE SEQUENCE [LARGE SCALE GENOMIC DNA]</scope>
    <source>
        <strain evidence="1">MGC-MH-2018</strain>
    </source>
</reference>
<protein>
    <submittedName>
        <fullName evidence="1">Uncharacterized protein</fullName>
    </submittedName>
</protein>
<proteinExistence type="predicted"/>